<proteinExistence type="predicted"/>
<sequence length="100" mass="11447">MRGIIEVIDSEGLRYCYVELKLVEDQIHIQQKSVFEHGYSCIVKSNQIKEINLGEEEGVRKVTLTLENQLIHIVENGSLFIPVIANFILKDYFVPTGQLV</sequence>
<evidence type="ECO:0000313" key="1">
    <source>
        <dbReference type="EMBL" id="MDZ5759496.1"/>
    </source>
</evidence>
<reference evidence="1" key="1">
    <citation type="submission" date="2023-08" db="EMBL/GenBank/DDBJ databases">
        <title>Genomic characterization of piscicolin 126 produced by Carnobacterium maltaromaticum CM22 strain isolated from salmon (Salmo salar).</title>
        <authorList>
            <person name="Gonzalez-Gragera E."/>
            <person name="Garcia-Lopez J.D."/>
            <person name="Teso-Perez C."/>
            <person name="Gimenez-Hernandez I."/>
            <person name="Peralta-Sanchez J.M."/>
            <person name="Valdivia E."/>
            <person name="Montalban-Lopez M."/>
            <person name="Martin-Platero A.M."/>
            <person name="Banos A."/>
            <person name="Martinez-Bueno M."/>
        </authorList>
    </citation>
    <scope>NUCLEOTIDE SEQUENCE</scope>
    <source>
        <strain evidence="1">CM22</strain>
    </source>
</reference>
<gene>
    <name evidence="1" type="ORF">RAK27_12605</name>
</gene>
<comment type="caution">
    <text evidence="1">The sequence shown here is derived from an EMBL/GenBank/DDBJ whole genome shotgun (WGS) entry which is preliminary data.</text>
</comment>
<dbReference type="Proteomes" id="UP001290462">
    <property type="component" value="Unassembled WGS sequence"/>
</dbReference>
<dbReference type="GeneID" id="83604631"/>
<dbReference type="RefSeq" id="WP_010052022.1">
    <property type="nucleotide sequence ID" value="NZ_BJOJ01000066.1"/>
</dbReference>
<name>A0AAW9K426_CARML</name>
<protein>
    <submittedName>
        <fullName evidence="1">Uncharacterized protein</fullName>
    </submittedName>
</protein>
<dbReference type="AlphaFoldDB" id="A0AAW9K426"/>
<accession>A0AAW9K426</accession>
<organism evidence="1 2">
    <name type="scientific">Carnobacterium maltaromaticum</name>
    <name type="common">Carnobacterium piscicola</name>
    <dbReference type="NCBI Taxonomy" id="2751"/>
    <lineage>
        <taxon>Bacteria</taxon>
        <taxon>Bacillati</taxon>
        <taxon>Bacillota</taxon>
        <taxon>Bacilli</taxon>
        <taxon>Lactobacillales</taxon>
        <taxon>Carnobacteriaceae</taxon>
        <taxon>Carnobacterium</taxon>
    </lineage>
</organism>
<evidence type="ECO:0000313" key="2">
    <source>
        <dbReference type="Proteomes" id="UP001290462"/>
    </source>
</evidence>
<dbReference type="EMBL" id="JAVBVO010000003">
    <property type="protein sequence ID" value="MDZ5759496.1"/>
    <property type="molecule type" value="Genomic_DNA"/>
</dbReference>